<dbReference type="HOGENOM" id="CLU_026481_5_0_9"/>
<dbReference type="STRING" id="608506.COB47_2201"/>
<accession>D9TH48</accession>
<feature type="binding site" evidence="2">
    <location>
        <position position="134"/>
    </location>
    <ligand>
        <name>ATP</name>
        <dbReference type="ChEBI" id="CHEBI:30616"/>
    </ligand>
</feature>
<dbReference type="KEGG" id="cob:COB47_2201"/>
<keyword evidence="5" id="KW-1185">Reference proteome</keyword>
<name>D9TH48_CALOO</name>
<proteinExistence type="predicted"/>
<feature type="binding site" evidence="2">
    <location>
        <position position="59"/>
    </location>
    <ligand>
        <name>ATP</name>
        <dbReference type="ChEBI" id="CHEBI:30616"/>
    </ligand>
</feature>
<evidence type="ECO:0000259" key="3">
    <source>
        <dbReference type="Pfam" id="PF01171"/>
    </source>
</evidence>
<dbReference type="RefSeq" id="WP_013291439.1">
    <property type="nucleotide sequence ID" value="NC_014392.1"/>
</dbReference>
<sequence length="235" mass="27088">MQHIFSKVRKAVEDFEMIEDGDKIAVGVSAGKDSLTMLYTLSFMRRFYPKKFDVVAITVDMGFESMDFLPIKEFCDKINVEFHLVPSQIKQIVFDIRKEENPCSLCANLRRGILNSTAKSLGCNKVALGHHLDDVVETFFLSLFFEGRIYCFSPKTYLDRTQITVIRPMIYVKEHELRSAAKKLELPVITNPCPANGKTNRQRIKEFVKSLKQFHPVTKDLVFNAIKRNIWGLKD</sequence>
<dbReference type="InterPro" id="IPR011063">
    <property type="entry name" value="TilS/TtcA_N"/>
</dbReference>
<gene>
    <name evidence="4" type="ordered locus">COB47_2201</name>
</gene>
<evidence type="ECO:0000256" key="2">
    <source>
        <dbReference type="PIRSR" id="PIRSR004976-51"/>
    </source>
</evidence>
<evidence type="ECO:0000313" key="5">
    <source>
        <dbReference type="Proteomes" id="UP000000347"/>
    </source>
</evidence>
<reference evidence="4 5" key="1">
    <citation type="journal article" date="2010" name="J. Bacteriol.">
        <title>Complete genome sequence of the cellulolytic thermophile Caldicellulosiruptor obsidiansis OB47T.</title>
        <authorList>
            <person name="Elkins J.G."/>
            <person name="Lochner A."/>
            <person name="Hamilton-Brehm S.D."/>
            <person name="Davenport K.W."/>
            <person name="Podar M."/>
            <person name="Brown S.D."/>
            <person name="Land M.L."/>
            <person name="Hauser L.J."/>
            <person name="Klingeman D.M."/>
            <person name="Raman B."/>
            <person name="Goodwin L.A."/>
            <person name="Tapia R."/>
            <person name="Meincke L.J."/>
            <person name="Detter J.C."/>
            <person name="Bruce D.C."/>
            <person name="Han C.S."/>
            <person name="Palumbo A.V."/>
            <person name="Cottingham R.W."/>
            <person name="Keller M."/>
            <person name="Graham D.E."/>
        </authorList>
    </citation>
    <scope>NUCLEOTIDE SEQUENCE [LARGE SCALE GENOMIC DNA]</scope>
    <source>
        <strain evidence="5">ATCC BAA-2073 / strain OB47</strain>
    </source>
</reference>
<feature type="domain" description="tRNA(Ile)-lysidine/2-thiocytidine synthase N-terminal" evidence="3">
    <location>
        <begin position="23"/>
        <end position="205"/>
    </location>
</feature>
<dbReference type="eggNOG" id="COG0037">
    <property type="taxonomic scope" value="Bacteria"/>
</dbReference>
<keyword evidence="2" id="KW-0547">Nucleotide-binding</keyword>
<dbReference type="AlphaFoldDB" id="D9TH48"/>
<dbReference type="InterPro" id="IPR014729">
    <property type="entry name" value="Rossmann-like_a/b/a_fold"/>
</dbReference>
<protein>
    <submittedName>
        <fullName evidence="4">PP-loop domain protein</fullName>
    </submittedName>
</protein>
<keyword evidence="1" id="KW-0808">Transferase</keyword>
<dbReference type="Pfam" id="PF01171">
    <property type="entry name" value="ATP_bind_3"/>
    <property type="match status" value="1"/>
</dbReference>
<feature type="binding site" evidence="2">
    <location>
        <position position="33"/>
    </location>
    <ligand>
        <name>ATP</name>
        <dbReference type="ChEBI" id="CHEBI:30616"/>
    </ligand>
</feature>
<dbReference type="PANTHER" id="PTHR43686:SF1">
    <property type="entry name" value="AMINOTRAN_5 DOMAIN-CONTAINING PROTEIN"/>
    <property type="match status" value="1"/>
</dbReference>
<feature type="binding site" evidence="2">
    <location>
        <begin position="27"/>
        <end position="29"/>
    </location>
    <ligand>
        <name>ATP</name>
        <dbReference type="ChEBI" id="CHEBI:30616"/>
    </ligand>
</feature>
<dbReference type="Gene3D" id="3.40.50.620">
    <property type="entry name" value="HUPs"/>
    <property type="match status" value="1"/>
</dbReference>
<dbReference type="GO" id="GO:0016740">
    <property type="term" value="F:transferase activity"/>
    <property type="evidence" value="ECO:0007669"/>
    <property type="project" value="UniProtKB-KW"/>
</dbReference>
<dbReference type="InterPro" id="IPR035107">
    <property type="entry name" value="tRNA_thiolation_TtcA_Ctu1"/>
</dbReference>
<evidence type="ECO:0000313" key="4">
    <source>
        <dbReference type="EMBL" id="ADL43445.1"/>
    </source>
</evidence>
<dbReference type="OrthoDB" id="9801054at2"/>
<dbReference type="PIRSF" id="PIRSF004976">
    <property type="entry name" value="ATPase_YdaO"/>
    <property type="match status" value="1"/>
</dbReference>
<dbReference type="Proteomes" id="UP000000347">
    <property type="component" value="Chromosome"/>
</dbReference>
<dbReference type="GO" id="GO:0008033">
    <property type="term" value="P:tRNA processing"/>
    <property type="evidence" value="ECO:0007669"/>
    <property type="project" value="InterPro"/>
</dbReference>
<dbReference type="PANTHER" id="PTHR43686">
    <property type="entry name" value="SULFURTRANSFERASE-RELATED"/>
    <property type="match status" value="1"/>
</dbReference>
<evidence type="ECO:0000256" key="1">
    <source>
        <dbReference type="ARBA" id="ARBA00022679"/>
    </source>
</evidence>
<dbReference type="SUPFAM" id="SSF52402">
    <property type="entry name" value="Adenine nucleotide alpha hydrolases-like"/>
    <property type="match status" value="1"/>
</dbReference>
<organism evidence="4 5">
    <name type="scientific">Caldicellulosiruptor obsidiansis (strain ATCC BAA-2073 / JCM 16842 / OB47)</name>
    <dbReference type="NCBI Taxonomy" id="608506"/>
    <lineage>
        <taxon>Bacteria</taxon>
        <taxon>Bacillati</taxon>
        <taxon>Bacillota</taxon>
        <taxon>Bacillota incertae sedis</taxon>
        <taxon>Caldicellulosiruptorales</taxon>
        <taxon>Caldicellulosiruptoraceae</taxon>
        <taxon>Caldicellulosiruptor</taxon>
    </lineage>
</organism>
<keyword evidence="2" id="KW-0067">ATP-binding</keyword>
<dbReference type="GO" id="GO:0005524">
    <property type="term" value="F:ATP binding"/>
    <property type="evidence" value="ECO:0007669"/>
    <property type="project" value="UniProtKB-KW"/>
</dbReference>
<feature type="binding site" evidence="2">
    <location>
        <position position="129"/>
    </location>
    <ligand>
        <name>ATP</name>
        <dbReference type="ChEBI" id="CHEBI:30616"/>
    </ligand>
</feature>
<dbReference type="EMBL" id="CP002164">
    <property type="protein sequence ID" value="ADL43445.1"/>
    <property type="molecule type" value="Genomic_DNA"/>
</dbReference>
<dbReference type="CDD" id="cd24138">
    <property type="entry name" value="TtcA-like"/>
    <property type="match status" value="1"/>
</dbReference>